<comment type="caution">
    <text evidence="1">The sequence shown here is derived from an EMBL/GenBank/DDBJ whole genome shotgun (WGS) entry which is preliminary data.</text>
</comment>
<dbReference type="Proteomes" id="UP001177021">
    <property type="component" value="Unassembled WGS sequence"/>
</dbReference>
<accession>A0ACB0IQJ5</accession>
<evidence type="ECO:0000313" key="2">
    <source>
        <dbReference type="Proteomes" id="UP001177021"/>
    </source>
</evidence>
<name>A0ACB0IQJ5_TRIPR</name>
<protein>
    <submittedName>
        <fullName evidence="1">Uncharacterized protein</fullName>
    </submittedName>
</protein>
<evidence type="ECO:0000313" key="1">
    <source>
        <dbReference type="EMBL" id="CAJ2634216.1"/>
    </source>
</evidence>
<gene>
    <name evidence="1" type="ORF">MILVUS5_LOCUS5182</name>
</gene>
<keyword evidence="2" id="KW-1185">Reference proteome</keyword>
<proteinExistence type="predicted"/>
<dbReference type="EMBL" id="CASHSV030000002">
    <property type="protein sequence ID" value="CAJ2634216.1"/>
    <property type="molecule type" value="Genomic_DNA"/>
</dbReference>
<reference evidence="1" key="1">
    <citation type="submission" date="2023-10" db="EMBL/GenBank/DDBJ databases">
        <authorList>
            <person name="Rodriguez Cubillos JULIANA M."/>
            <person name="De Vega J."/>
        </authorList>
    </citation>
    <scope>NUCLEOTIDE SEQUENCE</scope>
</reference>
<organism evidence="1 2">
    <name type="scientific">Trifolium pratense</name>
    <name type="common">Red clover</name>
    <dbReference type="NCBI Taxonomy" id="57577"/>
    <lineage>
        <taxon>Eukaryota</taxon>
        <taxon>Viridiplantae</taxon>
        <taxon>Streptophyta</taxon>
        <taxon>Embryophyta</taxon>
        <taxon>Tracheophyta</taxon>
        <taxon>Spermatophyta</taxon>
        <taxon>Magnoliopsida</taxon>
        <taxon>eudicotyledons</taxon>
        <taxon>Gunneridae</taxon>
        <taxon>Pentapetalae</taxon>
        <taxon>rosids</taxon>
        <taxon>fabids</taxon>
        <taxon>Fabales</taxon>
        <taxon>Fabaceae</taxon>
        <taxon>Papilionoideae</taxon>
        <taxon>50 kb inversion clade</taxon>
        <taxon>NPAAA clade</taxon>
        <taxon>Hologalegina</taxon>
        <taxon>IRL clade</taxon>
        <taxon>Trifolieae</taxon>
        <taxon>Trifolium</taxon>
    </lineage>
</organism>
<sequence>MCEKYIIGKKQYNKRITLKHTKTLGKKPHKQQKEAEQHSPTQNGEETRKTKQRHISTTPKNNTQRAKVNAPPHSQPRSRTSSNHAIPWIPKPLIKKTRAFSYFTHVVNSIKSHQ</sequence>